<dbReference type="OrthoDB" id="2668416at2759"/>
<dbReference type="Proteomes" id="UP000037035">
    <property type="component" value="Unassembled WGS sequence"/>
</dbReference>
<evidence type="ECO:0000313" key="2">
    <source>
        <dbReference type="Proteomes" id="UP000037035"/>
    </source>
</evidence>
<evidence type="ECO:0000313" key="1">
    <source>
        <dbReference type="EMBL" id="KNZ56400.1"/>
    </source>
</evidence>
<dbReference type="EMBL" id="LAVV01007295">
    <property type="protein sequence ID" value="KNZ56400.1"/>
    <property type="molecule type" value="Genomic_DNA"/>
</dbReference>
<organism evidence="1 2">
    <name type="scientific">Puccinia sorghi</name>
    <dbReference type="NCBI Taxonomy" id="27349"/>
    <lineage>
        <taxon>Eukaryota</taxon>
        <taxon>Fungi</taxon>
        <taxon>Dikarya</taxon>
        <taxon>Basidiomycota</taxon>
        <taxon>Pucciniomycotina</taxon>
        <taxon>Pucciniomycetes</taxon>
        <taxon>Pucciniales</taxon>
        <taxon>Pucciniaceae</taxon>
        <taxon>Puccinia</taxon>
    </lineage>
</organism>
<protein>
    <recommendedName>
        <fullName evidence="3">DDE Tnp4 domain-containing protein</fullName>
    </recommendedName>
</protein>
<accession>A0A0L6V8H1</accession>
<gene>
    <name evidence="1" type="ORF">VP01_2412g5</name>
</gene>
<keyword evidence="2" id="KW-1185">Reference proteome</keyword>
<sequence length="184" mass="21593">MASKFSNIDYDPFIAMKKSGLIESVVLILKNLFQVGYRTINLYTTQVIKFIYNMQSQLASWPTQEEEVELSQRTITNLIARRGQVYSISLNLVCDDHAMIAMYSQSCVFLSSLKTFLIKISFFWKTQLIQVIEFQFQLPSCTVMIKDQTCHWYSERNYKEMKDTIKWIISCVVLHNLLEDLKDQ</sequence>
<evidence type="ECO:0008006" key="3">
    <source>
        <dbReference type="Google" id="ProtNLM"/>
    </source>
</evidence>
<dbReference type="AlphaFoldDB" id="A0A0L6V8H1"/>
<proteinExistence type="predicted"/>
<name>A0A0L6V8H1_9BASI</name>
<reference evidence="1 2" key="1">
    <citation type="submission" date="2015-08" db="EMBL/GenBank/DDBJ databases">
        <title>Next Generation Sequencing and Analysis of the Genome of Puccinia sorghi L Schw, the Causal Agent of Maize Common Rust.</title>
        <authorList>
            <person name="Rochi L."/>
            <person name="Burguener G."/>
            <person name="Darino M."/>
            <person name="Turjanski A."/>
            <person name="Kreff E."/>
            <person name="Dieguez M.J."/>
            <person name="Sacco F."/>
        </authorList>
    </citation>
    <scope>NUCLEOTIDE SEQUENCE [LARGE SCALE GENOMIC DNA]</scope>
    <source>
        <strain evidence="1 2">RO10H11247</strain>
    </source>
</reference>
<comment type="caution">
    <text evidence="1">The sequence shown here is derived from an EMBL/GenBank/DDBJ whole genome shotgun (WGS) entry which is preliminary data.</text>
</comment>
<dbReference type="VEuPathDB" id="FungiDB:VP01_2412g5"/>